<evidence type="ECO:0000256" key="2">
    <source>
        <dbReference type="ARBA" id="ARBA00004496"/>
    </source>
</evidence>
<accession>A0A7J6KXJ5</accession>
<keyword evidence="3" id="KW-0963">Cytoplasm</keyword>
<dbReference type="PANTHER" id="PTHR21399">
    <property type="entry name" value="CHLORIDE CONDUCTANCE REGULATORY PROTEIN ICLN"/>
    <property type="match status" value="1"/>
</dbReference>
<dbReference type="GO" id="GO:0045292">
    <property type="term" value="P:mRNA cis splicing, via spliceosome"/>
    <property type="evidence" value="ECO:0007669"/>
    <property type="project" value="TreeGrafter"/>
</dbReference>
<evidence type="ECO:0000256" key="3">
    <source>
        <dbReference type="ARBA" id="ARBA00022490"/>
    </source>
</evidence>
<dbReference type="GO" id="GO:0034715">
    <property type="term" value="C:pICln-Sm protein complex"/>
    <property type="evidence" value="ECO:0007669"/>
    <property type="project" value="TreeGrafter"/>
</dbReference>
<reference evidence="6 7" key="1">
    <citation type="submission" date="2020-04" db="EMBL/GenBank/DDBJ databases">
        <title>Perkinsus olseni comparative genomics.</title>
        <authorList>
            <person name="Bogema D.R."/>
        </authorList>
    </citation>
    <scope>NUCLEOTIDE SEQUENCE [LARGE SCALE GENOMIC DNA]</scope>
    <source>
        <strain evidence="6">ATCC PRA-179</strain>
    </source>
</reference>
<dbReference type="GO" id="GO:0005681">
    <property type="term" value="C:spliceosomal complex"/>
    <property type="evidence" value="ECO:0007669"/>
    <property type="project" value="TreeGrafter"/>
</dbReference>
<dbReference type="GO" id="GO:0000387">
    <property type="term" value="P:spliceosomal snRNP assembly"/>
    <property type="evidence" value="ECO:0007669"/>
    <property type="project" value="TreeGrafter"/>
</dbReference>
<evidence type="ECO:0000256" key="4">
    <source>
        <dbReference type="ARBA" id="ARBA00023242"/>
    </source>
</evidence>
<sequence>MRLAISSMVSPSTVVDINSPGASFITERSGPEELCWQVDEHVMHRFPQVRCYVGDACLGTGVILMTSKRFVWLSAENEAVGLGIEYKSIQLHATATELCDEIPEPCLYLQLEPEVSEDDDEMDDPPEIRLVPSNPEETLQKMFDALNEMQLAHPDDDDDDGGSTDAEAPMDLSGFTFAPGFSLGDDAPNGR</sequence>
<dbReference type="Proteomes" id="UP000570595">
    <property type="component" value="Unassembled WGS sequence"/>
</dbReference>
<dbReference type="PANTHER" id="PTHR21399:SF0">
    <property type="entry name" value="METHYLOSOME SUBUNIT PICLN"/>
    <property type="match status" value="1"/>
</dbReference>
<dbReference type="InterPro" id="IPR011993">
    <property type="entry name" value="PH-like_dom_sf"/>
</dbReference>
<dbReference type="EMBL" id="JABAHT010000823">
    <property type="protein sequence ID" value="KAF4651632.1"/>
    <property type="molecule type" value="Genomic_DNA"/>
</dbReference>
<dbReference type="AlphaFoldDB" id="A0A7J6KXJ5"/>
<evidence type="ECO:0008006" key="8">
    <source>
        <dbReference type="Google" id="ProtNLM"/>
    </source>
</evidence>
<organism evidence="6 7">
    <name type="scientific">Perkinsus olseni</name>
    <name type="common">Perkinsus atlanticus</name>
    <dbReference type="NCBI Taxonomy" id="32597"/>
    <lineage>
        <taxon>Eukaryota</taxon>
        <taxon>Sar</taxon>
        <taxon>Alveolata</taxon>
        <taxon>Perkinsozoa</taxon>
        <taxon>Perkinsea</taxon>
        <taxon>Perkinsida</taxon>
        <taxon>Perkinsidae</taxon>
        <taxon>Perkinsus</taxon>
    </lineage>
</organism>
<protein>
    <recommendedName>
        <fullName evidence="8">Chloride conductance regulatory protein ICln</fullName>
    </recommendedName>
</protein>
<dbReference type="OrthoDB" id="10285267at2759"/>
<keyword evidence="4" id="KW-0539">Nucleus</keyword>
<dbReference type="GO" id="GO:0005829">
    <property type="term" value="C:cytosol"/>
    <property type="evidence" value="ECO:0007669"/>
    <property type="project" value="TreeGrafter"/>
</dbReference>
<proteinExistence type="predicted"/>
<evidence type="ECO:0000313" key="6">
    <source>
        <dbReference type="EMBL" id="KAF4651632.1"/>
    </source>
</evidence>
<gene>
    <name evidence="6" type="ORF">FOZ61_010319</name>
</gene>
<comment type="subcellular location">
    <subcellularLocation>
        <location evidence="2">Cytoplasm</location>
    </subcellularLocation>
    <subcellularLocation>
        <location evidence="1">Nucleus</location>
    </subcellularLocation>
</comment>
<evidence type="ECO:0000256" key="5">
    <source>
        <dbReference type="SAM" id="MobiDB-lite"/>
    </source>
</evidence>
<evidence type="ECO:0000256" key="1">
    <source>
        <dbReference type="ARBA" id="ARBA00004123"/>
    </source>
</evidence>
<dbReference type="Pfam" id="PF03517">
    <property type="entry name" value="Voldacs"/>
    <property type="match status" value="1"/>
</dbReference>
<dbReference type="Gene3D" id="2.30.29.30">
    <property type="entry name" value="Pleckstrin-homology domain (PH domain)/Phosphotyrosine-binding domain (PTB)"/>
    <property type="match status" value="1"/>
</dbReference>
<comment type="caution">
    <text evidence="6">The sequence shown here is derived from an EMBL/GenBank/DDBJ whole genome shotgun (WGS) entry which is preliminary data.</text>
</comment>
<evidence type="ECO:0000313" key="7">
    <source>
        <dbReference type="Proteomes" id="UP000570595"/>
    </source>
</evidence>
<name>A0A7J6KXJ5_PEROL</name>
<dbReference type="InterPro" id="IPR039924">
    <property type="entry name" value="ICln/Lot5/Saf5"/>
</dbReference>
<feature type="region of interest" description="Disordered" evidence="5">
    <location>
        <begin position="149"/>
        <end position="191"/>
    </location>
</feature>